<comment type="caution">
    <text evidence="1">The sequence shown here is derived from an EMBL/GenBank/DDBJ whole genome shotgun (WGS) entry which is preliminary data.</text>
</comment>
<proteinExistence type="predicted"/>
<evidence type="ECO:0000313" key="1">
    <source>
        <dbReference type="EMBL" id="HGE78929.1"/>
    </source>
</evidence>
<sequence length="196" mass="22626">MLKILSKLFIILLATNLYSKPLVLIRAKAGENKLHHGSSLPYWGGSIEYTLLPKISFSLSSGFQYYSTFFRYDRMTYGVDVNEIPVDLGVKYTFLEFAGIKLIAQPQLGFLCSGNELQPGGELVPGEVIDRYEKTEFFITLSPAIGIHYSIPTTNLWLGFDLHFNHHFNYRNKKGDYEENDYFRLTYSFAFELFQR</sequence>
<reference evidence="1" key="1">
    <citation type="journal article" date="2020" name="mSystems">
        <title>Genome- and Community-Level Interaction Insights into Carbon Utilization and Element Cycling Functions of Hydrothermarchaeota in Hydrothermal Sediment.</title>
        <authorList>
            <person name="Zhou Z."/>
            <person name="Liu Y."/>
            <person name="Xu W."/>
            <person name="Pan J."/>
            <person name="Luo Z.H."/>
            <person name="Li M."/>
        </authorList>
    </citation>
    <scope>NUCLEOTIDE SEQUENCE [LARGE SCALE GENOMIC DNA]</scope>
    <source>
        <strain evidence="1">SpSt-961</strain>
    </source>
</reference>
<gene>
    <name evidence="1" type="ORF">ENX68_08075</name>
</gene>
<accession>A0A7V3RIP9</accession>
<dbReference type="EMBL" id="DTOZ01000190">
    <property type="protein sequence ID" value="HGE78929.1"/>
    <property type="molecule type" value="Genomic_DNA"/>
</dbReference>
<evidence type="ECO:0008006" key="2">
    <source>
        <dbReference type="Google" id="ProtNLM"/>
    </source>
</evidence>
<organism evidence="1">
    <name type="scientific">candidate division WOR-3 bacterium</name>
    <dbReference type="NCBI Taxonomy" id="2052148"/>
    <lineage>
        <taxon>Bacteria</taxon>
        <taxon>Bacteria division WOR-3</taxon>
    </lineage>
</organism>
<name>A0A7V3RIP9_UNCW3</name>
<protein>
    <recommendedName>
        <fullName evidence="2">Outer membrane protein beta-barrel domain-containing protein</fullName>
    </recommendedName>
</protein>
<dbReference type="AlphaFoldDB" id="A0A7V3RIP9"/>